<protein>
    <recommendedName>
        <fullName evidence="2">NET domain-containing protein</fullName>
    </recommendedName>
</protein>
<sequence>MKYSRRALSSVFSVDGFQRIDFETRNAEAKALSKQQTKRAGGPARGKQQRSIKSSEGHNHEELAALKREFMMLQQKMARAEVLESKRRAGRSRRSEQKRKNQNQLKMLSEHEKSELMKGIGGLPEEKLETLVSIVAPGQRNSNEVELDLDSMTEEVYNKVRRFLNLHTKRSEFRTPHEYTASSPRPLLGDAQAEDSESDSSDSEDE</sequence>
<evidence type="ECO:0000256" key="1">
    <source>
        <dbReference type="SAM" id="MobiDB-lite"/>
    </source>
</evidence>
<organism evidence="4">
    <name type="scientific">Lotharella globosa</name>
    <dbReference type="NCBI Taxonomy" id="91324"/>
    <lineage>
        <taxon>Eukaryota</taxon>
        <taxon>Sar</taxon>
        <taxon>Rhizaria</taxon>
        <taxon>Cercozoa</taxon>
        <taxon>Chlorarachniophyceae</taxon>
        <taxon>Lotharella</taxon>
    </lineage>
</organism>
<dbReference type="InterPro" id="IPR027353">
    <property type="entry name" value="NET_dom"/>
</dbReference>
<dbReference type="Pfam" id="PF17035">
    <property type="entry name" value="BET"/>
    <property type="match status" value="1"/>
</dbReference>
<dbReference type="Gene3D" id="1.20.1270.220">
    <property type="match status" value="1"/>
</dbReference>
<dbReference type="EMBL" id="HBIV01013298">
    <property type="protein sequence ID" value="CAE0658214.1"/>
    <property type="molecule type" value="Transcribed_RNA"/>
</dbReference>
<reference evidence="4" key="1">
    <citation type="submission" date="2021-01" db="EMBL/GenBank/DDBJ databases">
        <authorList>
            <person name="Corre E."/>
            <person name="Pelletier E."/>
            <person name="Niang G."/>
            <person name="Scheremetjew M."/>
            <person name="Finn R."/>
            <person name="Kale V."/>
            <person name="Holt S."/>
            <person name="Cochrane G."/>
            <person name="Meng A."/>
            <person name="Brown T."/>
            <person name="Cohen L."/>
        </authorList>
    </citation>
    <scope>NUCLEOTIDE SEQUENCE</scope>
    <source>
        <strain evidence="4">CCCM811</strain>
    </source>
</reference>
<feature type="region of interest" description="Disordered" evidence="1">
    <location>
        <begin position="28"/>
        <end position="63"/>
    </location>
</feature>
<dbReference type="AlphaFoldDB" id="A0A6V3KVU2"/>
<evidence type="ECO:0000313" key="3">
    <source>
        <dbReference type="EMBL" id="CAE0658213.1"/>
    </source>
</evidence>
<feature type="compositionally biased region" description="Basic and acidic residues" evidence="1">
    <location>
        <begin position="79"/>
        <end position="99"/>
    </location>
</feature>
<evidence type="ECO:0000259" key="2">
    <source>
        <dbReference type="PROSITE" id="PS51525"/>
    </source>
</evidence>
<gene>
    <name evidence="3" type="ORF">LGLO00237_LOCUS9784</name>
    <name evidence="4" type="ORF">LGLO00237_LOCUS9785</name>
</gene>
<dbReference type="PROSITE" id="PS51525">
    <property type="entry name" value="NET"/>
    <property type="match status" value="1"/>
</dbReference>
<dbReference type="EMBL" id="HBIV01013297">
    <property type="protein sequence ID" value="CAE0658213.1"/>
    <property type="molecule type" value="Transcribed_RNA"/>
</dbReference>
<dbReference type="InterPro" id="IPR038336">
    <property type="entry name" value="NET_sf"/>
</dbReference>
<evidence type="ECO:0000313" key="4">
    <source>
        <dbReference type="EMBL" id="CAE0658214.1"/>
    </source>
</evidence>
<feature type="domain" description="NET" evidence="2">
    <location>
        <begin position="98"/>
        <end position="175"/>
    </location>
</feature>
<feature type="region of interest" description="Disordered" evidence="1">
    <location>
        <begin position="79"/>
        <end position="117"/>
    </location>
</feature>
<name>A0A6V3KVU2_9EUKA</name>
<feature type="compositionally biased region" description="Acidic residues" evidence="1">
    <location>
        <begin position="192"/>
        <end position="206"/>
    </location>
</feature>
<proteinExistence type="predicted"/>
<feature type="compositionally biased region" description="Basic and acidic residues" evidence="1">
    <location>
        <begin position="53"/>
        <end position="63"/>
    </location>
</feature>
<accession>A0A6V3KVU2</accession>
<feature type="region of interest" description="Disordered" evidence="1">
    <location>
        <begin position="168"/>
        <end position="206"/>
    </location>
</feature>